<dbReference type="Proteomes" id="UP000683925">
    <property type="component" value="Unassembled WGS sequence"/>
</dbReference>
<proteinExistence type="predicted"/>
<evidence type="ECO:0000313" key="2">
    <source>
        <dbReference type="Proteomes" id="UP000683925"/>
    </source>
</evidence>
<accession>A0A8S1X1A1</accession>
<protein>
    <submittedName>
        <fullName evidence="1">Uncharacterized protein</fullName>
    </submittedName>
</protein>
<gene>
    <name evidence="1" type="ORF">POCTA_138.1.T1060111</name>
</gene>
<dbReference type="AlphaFoldDB" id="A0A8S1X1A1"/>
<name>A0A8S1X1A1_PAROT</name>
<evidence type="ECO:0000313" key="1">
    <source>
        <dbReference type="EMBL" id="CAD8194199.1"/>
    </source>
</evidence>
<organism evidence="1 2">
    <name type="scientific">Paramecium octaurelia</name>
    <dbReference type="NCBI Taxonomy" id="43137"/>
    <lineage>
        <taxon>Eukaryota</taxon>
        <taxon>Sar</taxon>
        <taxon>Alveolata</taxon>
        <taxon>Ciliophora</taxon>
        <taxon>Intramacronucleata</taxon>
        <taxon>Oligohymenophorea</taxon>
        <taxon>Peniculida</taxon>
        <taxon>Parameciidae</taxon>
        <taxon>Paramecium</taxon>
    </lineage>
</organism>
<reference evidence="1" key="1">
    <citation type="submission" date="2021-01" db="EMBL/GenBank/DDBJ databases">
        <authorList>
            <consortium name="Genoscope - CEA"/>
            <person name="William W."/>
        </authorList>
    </citation>
    <scope>NUCLEOTIDE SEQUENCE</scope>
</reference>
<comment type="caution">
    <text evidence="1">The sequence shown here is derived from an EMBL/GenBank/DDBJ whole genome shotgun (WGS) entry which is preliminary data.</text>
</comment>
<dbReference type="EMBL" id="CAJJDP010000106">
    <property type="protein sequence ID" value="CAD8194199.1"/>
    <property type="molecule type" value="Genomic_DNA"/>
</dbReference>
<dbReference type="OrthoDB" id="293887at2759"/>
<sequence>MKNCQQNQRQNFYNFVFGYNKDQRSTSMKVERLRQITETSEIKQNYYKGLQLGKTSENALKVIHMKLERQRLRRQSFETKTEMEEEHLPQVQYPVKPPILHRTIVSNKENIIEMPYNLAKQQQFQKIYQIKRRRLSQRMKVKKSEPTIDFSPWENQDNLDFDFY</sequence>
<dbReference type="OMA" id="NIIEMPY"/>
<keyword evidence="2" id="KW-1185">Reference proteome</keyword>